<keyword evidence="1" id="KW-1133">Transmembrane helix</keyword>
<feature type="transmembrane region" description="Helical" evidence="1">
    <location>
        <begin position="46"/>
        <end position="67"/>
    </location>
</feature>
<evidence type="ECO:0000259" key="2">
    <source>
        <dbReference type="Pfam" id="PF10474"/>
    </source>
</evidence>
<dbReference type="GO" id="GO:1990745">
    <property type="term" value="C:EARP complex"/>
    <property type="evidence" value="ECO:0007669"/>
    <property type="project" value="InterPro"/>
</dbReference>
<protein>
    <submittedName>
        <fullName evidence="3">Syndetin</fullName>
    </submittedName>
</protein>
<dbReference type="AlphaFoldDB" id="A0AA35TKI9"/>
<feature type="domain" description="Syndetin C-terminal" evidence="2">
    <location>
        <begin position="51"/>
        <end position="159"/>
    </location>
</feature>
<dbReference type="Pfam" id="PF10474">
    <property type="entry name" value="Syndetin_C"/>
    <property type="match status" value="1"/>
</dbReference>
<keyword evidence="4" id="KW-1185">Reference proteome</keyword>
<keyword evidence="1" id="KW-0472">Membrane</keyword>
<dbReference type="GO" id="GO:0032456">
    <property type="term" value="P:endocytic recycling"/>
    <property type="evidence" value="ECO:0007669"/>
    <property type="project" value="InterPro"/>
</dbReference>
<dbReference type="PANTHER" id="PTHR13258">
    <property type="entry name" value="SYNDETIN"/>
    <property type="match status" value="1"/>
</dbReference>
<keyword evidence="1" id="KW-0812">Transmembrane</keyword>
<dbReference type="GO" id="GO:0042147">
    <property type="term" value="P:retrograde transport, endosome to Golgi"/>
    <property type="evidence" value="ECO:0007669"/>
    <property type="project" value="InterPro"/>
</dbReference>
<evidence type="ECO:0000313" key="4">
    <source>
        <dbReference type="Proteomes" id="UP001174909"/>
    </source>
</evidence>
<sequence length="165" mass="19151">MAITTLVLTVPISGELQRVATGLVFVFARQPPPLTLLYLCSSSLSYQWPLCNVCYIIISMFVCRFSLAKKCTNEGRALMQLDFQQYRTKVEKISGIRPLPYHQYVEDYIKAYYLSETDTEEWIRKHTEYSSKQLQSLVVTGVGSRITKRSRQRLLTVIEELEKRK</sequence>
<evidence type="ECO:0000256" key="1">
    <source>
        <dbReference type="SAM" id="Phobius"/>
    </source>
</evidence>
<comment type="caution">
    <text evidence="3">The sequence shown here is derived from an EMBL/GenBank/DDBJ whole genome shotgun (WGS) entry which is preliminary data.</text>
</comment>
<dbReference type="PANTHER" id="PTHR13258:SF0">
    <property type="entry name" value="SYNDETIN"/>
    <property type="match status" value="1"/>
</dbReference>
<accession>A0AA35TKI9</accession>
<dbReference type="Proteomes" id="UP001174909">
    <property type="component" value="Unassembled WGS sequence"/>
</dbReference>
<gene>
    <name evidence="3" type="ORF">GBAR_LOCUS27203</name>
</gene>
<dbReference type="GO" id="GO:0000149">
    <property type="term" value="F:SNARE binding"/>
    <property type="evidence" value="ECO:0007669"/>
    <property type="project" value="TreeGrafter"/>
</dbReference>
<proteinExistence type="predicted"/>
<dbReference type="EMBL" id="CASHTH010003787">
    <property type="protein sequence ID" value="CAI8049384.1"/>
    <property type="molecule type" value="Genomic_DNA"/>
</dbReference>
<reference evidence="3" key="1">
    <citation type="submission" date="2023-03" db="EMBL/GenBank/DDBJ databases">
        <authorList>
            <person name="Steffen K."/>
            <person name="Cardenas P."/>
        </authorList>
    </citation>
    <scope>NUCLEOTIDE SEQUENCE</scope>
</reference>
<name>A0AA35TKI9_GEOBA</name>
<dbReference type="InterPro" id="IPR040047">
    <property type="entry name" value="VPS50"/>
</dbReference>
<dbReference type="InterPro" id="IPR019514">
    <property type="entry name" value="Syndetin_C"/>
</dbReference>
<evidence type="ECO:0000313" key="3">
    <source>
        <dbReference type="EMBL" id="CAI8049384.1"/>
    </source>
</evidence>
<dbReference type="GO" id="GO:0005829">
    <property type="term" value="C:cytosol"/>
    <property type="evidence" value="ECO:0007669"/>
    <property type="project" value="GOC"/>
</dbReference>
<organism evidence="3 4">
    <name type="scientific">Geodia barretti</name>
    <name type="common">Barrett's horny sponge</name>
    <dbReference type="NCBI Taxonomy" id="519541"/>
    <lineage>
        <taxon>Eukaryota</taxon>
        <taxon>Metazoa</taxon>
        <taxon>Porifera</taxon>
        <taxon>Demospongiae</taxon>
        <taxon>Heteroscleromorpha</taxon>
        <taxon>Tetractinellida</taxon>
        <taxon>Astrophorina</taxon>
        <taxon>Geodiidae</taxon>
        <taxon>Geodia</taxon>
    </lineage>
</organism>